<accession>A0A2H5C5L9</accession>
<geneLocation type="plasmid" evidence="2">
    <name>pCOV24</name>
</geneLocation>
<feature type="compositionally biased region" description="Polar residues" evidence="1">
    <location>
        <begin position="222"/>
        <end position="235"/>
    </location>
</feature>
<keyword evidence="2" id="KW-0614">Plasmid</keyword>
<reference evidence="2" key="1">
    <citation type="journal article" date="2018" name="PLoS ONE">
        <title>Characterization of plasmids harboring blaCTX-M and blaCMY genes in E. coli from French broilers.</title>
        <authorList>
            <person name="Touzain F."/>
            <person name="Le Devendec L."/>
            <person name="De Boisseson C."/>
            <person name="Baron S."/>
            <person name="Jouy E."/>
            <person name="Perrin-Guyomard A."/>
            <person name="Blanchard Y."/>
            <person name="Kempf I."/>
        </authorList>
    </citation>
    <scope>NUCLEOTIDE SEQUENCE</scope>
    <source>
        <plasmid evidence="2">pCOV24</plasmid>
    </source>
</reference>
<feature type="compositionally biased region" description="Polar residues" evidence="1">
    <location>
        <begin position="253"/>
        <end position="275"/>
    </location>
</feature>
<evidence type="ECO:0000256" key="1">
    <source>
        <dbReference type="SAM" id="MobiDB-lite"/>
    </source>
</evidence>
<feature type="region of interest" description="Disordered" evidence="1">
    <location>
        <begin position="210"/>
        <end position="275"/>
    </location>
</feature>
<name>A0A2H5C5L9_ECOLX</name>
<protein>
    <submittedName>
        <fullName evidence="2">Uncharacterized protein</fullName>
    </submittedName>
</protein>
<sequence>MISTSFLSHSQSCASRTTLLSGFTAFSDDASRLINITSSRVCMSGIVSGGAEGLHFRRPSHALPVWHGQNQAASTSCWRIQVRSAFLSRAAIRSPDNALLIWLRTRLSRSSCASSGEKPPGISVRNSLSCTVAAADQSATALQLSVHNGQYSHWRWFLYHSAVPPDHYHRYCRATATEVASTREPDIVRLISSYCVLQLVGIIHCSSARTCTGAPRPASPASKISRQSGSSCQKNRSNDDSDGKRPHHPQKIVSRSCSSTTPDQRDNQLPTVAGV</sequence>
<dbReference type="AlphaFoldDB" id="A0A2H5C5L9"/>
<dbReference type="EMBL" id="MG648999">
    <property type="protein sequence ID" value="AUH18274.1"/>
    <property type="molecule type" value="Genomic_DNA"/>
</dbReference>
<organism evidence="2">
    <name type="scientific">Escherichia coli</name>
    <dbReference type="NCBI Taxonomy" id="562"/>
    <lineage>
        <taxon>Bacteria</taxon>
        <taxon>Pseudomonadati</taxon>
        <taxon>Pseudomonadota</taxon>
        <taxon>Gammaproteobacteria</taxon>
        <taxon>Enterobacterales</taxon>
        <taxon>Enterobacteriaceae</taxon>
        <taxon>Escherichia</taxon>
    </lineage>
</organism>
<evidence type="ECO:0000313" key="2">
    <source>
        <dbReference type="EMBL" id="AUH18274.1"/>
    </source>
</evidence>
<proteinExistence type="predicted"/>
<gene>
    <name evidence="2" type="ORF">PCOV24_00158</name>
</gene>